<evidence type="ECO:0008006" key="4">
    <source>
        <dbReference type="Google" id="ProtNLM"/>
    </source>
</evidence>
<organism evidence="2 3">
    <name type="scientific">Anaerotruncus colihominis</name>
    <dbReference type="NCBI Taxonomy" id="169435"/>
    <lineage>
        <taxon>Bacteria</taxon>
        <taxon>Bacillati</taxon>
        <taxon>Bacillota</taxon>
        <taxon>Clostridia</taxon>
        <taxon>Eubacteriales</taxon>
        <taxon>Oscillospiraceae</taxon>
        <taxon>Anaerotruncus</taxon>
    </lineage>
</organism>
<dbReference type="EMBL" id="NFKP01000011">
    <property type="protein sequence ID" value="OUP69242.1"/>
    <property type="molecule type" value="Genomic_DNA"/>
</dbReference>
<comment type="caution">
    <text evidence="2">The sequence shown here is derived from an EMBL/GenBank/DDBJ whole genome shotgun (WGS) entry which is preliminary data.</text>
</comment>
<dbReference type="InterPro" id="IPR027417">
    <property type="entry name" value="P-loop_NTPase"/>
</dbReference>
<feature type="region of interest" description="Disordered" evidence="1">
    <location>
        <begin position="321"/>
        <end position="356"/>
    </location>
</feature>
<accession>A0A1Y4MQY9</accession>
<sequence length="356" mass="39464">MKKLTIIDADTLMTTPLPVSQFVVEGLLPQGLHILAGAAKVGKSWLALWLCLQVAKGEPVWNLPSRKGTVLYLCLEDSLSRIQTRLFQITEEAPSSLYFATMAGSIGNGLEEQIEEFLQAHPDTVLVVIDTLQKVRIANTKASAYANDYQELSSLKRLADQACVAILAIHHIHKTQDKDPFNRISGTTGISGVTDTNFVLLKKRRGGPEATLYCVGRDIAYQELSLRFQKETHLWELTEPMEETESTPMNEEVLKLFKFLKEQAPFDGTATELAVRLEKRTGEQILPCVLSKKLARHTGDFSKLGVTLSSTRTRDSRALHIRCDSNDGSDGKKDGEPVEKLLSQPSHLSPEESPPL</sequence>
<dbReference type="Pfam" id="PF13481">
    <property type="entry name" value="AAA_25"/>
    <property type="match status" value="1"/>
</dbReference>
<reference evidence="3" key="1">
    <citation type="submission" date="2017-04" db="EMBL/GenBank/DDBJ databases">
        <title>Function of individual gut microbiota members based on whole genome sequencing of pure cultures obtained from chicken caecum.</title>
        <authorList>
            <person name="Medvecky M."/>
            <person name="Cejkova D."/>
            <person name="Polansky O."/>
            <person name="Karasova D."/>
            <person name="Kubasova T."/>
            <person name="Cizek A."/>
            <person name="Rychlik I."/>
        </authorList>
    </citation>
    <scope>NUCLEOTIDE SEQUENCE [LARGE SCALE GENOMIC DNA]</scope>
    <source>
        <strain evidence="3">An175</strain>
    </source>
</reference>
<dbReference type="AlphaFoldDB" id="A0A1Y4MQY9"/>
<proteinExistence type="predicted"/>
<name>A0A1Y4MQY9_9FIRM</name>
<dbReference type="RefSeq" id="WP_087301374.1">
    <property type="nucleotide sequence ID" value="NZ_NFKP01000011.1"/>
</dbReference>
<evidence type="ECO:0000313" key="2">
    <source>
        <dbReference type="EMBL" id="OUP69242.1"/>
    </source>
</evidence>
<feature type="compositionally biased region" description="Basic and acidic residues" evidence="1">
    <location>
        <begin position="321"/>
        <end position="339"/>
    </location>
</feature>
<gene>
    <name evidence="2" type="ORF">B5F11_10250</name>
</gene>
<dbReference type="Proteomes" id="UP000196386">
    <property type="component" value="Unassembled WGS sequence"/>
</dbReference>
<dbReference type="SUPFAM" id="SSF52540">
    <property type="entry name" value="P-loop containing nucleoside triphosphate hydrolases"/>
    <property type="match status" value="1"/>
</dbReference>
<evidence type="ECO:0000313" key="3">
    <source>
        <dbReference type="Proteomes" id="UP000196386"/>
    </source>
</evidence>
<dbReference type="Gene3D" id="3.40.50.300">
    <property type="entry name" value="P-loop containing nucleotide triphosphate hydrolases"/>
    <property type="match status" value="1"/>
</dbReference>
<protein>
    <recommendedName>
        <fullName evidence="4">DNA repair protein RadA</fullName>
    </recommendedName>
</protein>
<evidence type="ECO:0000256" key="1">
    <source>
        <dbReference type="SAM" id="MobiDB-lite"/>
    </source>
</evidence>